<feature type="transmembrane region" description="Helical" evidence="1">
    <location>
        <begin position="94"/>
        <end position="112"/>
    </location>
</feature>
<dbReference type="InterPro" id="IPR031621">
    <property type="entry name" value="HisKA_7TM"/>
</dbReference>
<dbReference type="PROSITE" id="PS50113">
    <property type="entry name" value="PAC"/>
    <property type="match status" value="1"/>
</dbReference>
<dbReference type="PROSITE" id="PS50112">
    <property type="entry name" value="PAS"/>
    <property type="match status" value="1"/>
</dbReference>
<evidence type="ECO:0000259" key="3">
    <source>
        <dbReference type="PROSITE" id="PS50113"/>
    </source>
</evidence>
<feature type="transmembrane region" description="Helical" evidence="1">
    <location>
        <begin position="175"/>
        <end position="194"/>
    </location>
</feature>
<comment type="caution">
    <text evidence="5">The sequence shown here is derived from an EMBL/GenBank/DDBJ whole genome shotgun (WGS) entry which is preliminary data.</text>
</comment>
<keyword evidence="1" id="KW-1133">Transmembrane helix</keyword>
<feature type="transmembrane region" description="Helical" evidence="1">
    <location>
        <begin position="6"/>
        <end position="24"/>
    </location>
</feature>
<dbReference type="InterPro" id="IPR013767">
    <property type="entry name" value="PAS_fold"/>
</dbReference>
<feature type="transmembrane region" description="Helical" evidence="1">
    <location>
        <begin position="31"/>
        <end position="49"/>
    </location>
</feature>
<sequence>MGINNFLSFVLLLSTLTLIYIGYYSWKRNKIYVSISLLPVSIYAFGYAFEILCTSIQCVKFWIKIEYLGIPFLAVVWLMLALDFTGYKEKIKKNILALLYILPIIIVILNYTNDFHHLFYKKLYMNYDGIFPIVEITQGPWYWVNIAYTYALMMIGLIIFILTYLKSVSIVRKQILLLIMAWGIPWISNTIYLLKLLPFDIDIGPLALSFSGVTYSFAILKFKFLKLTPIALEKVFSNVSDGVIILDSENNIVNFNNASKNIISGLKYIQAGDKKIDEVLKEYEMLLNIVNDVSCNEGLLSIKDKEQLRYYKISINNVCEKNDKIMGRILILHDITEIEIQKRELTDNFNFLQTLMDAIPNPIYSKNKNGVYNHCNIAFTEFLGMNKEEFIGNTAYDVFEEKLAKIYDESDKNLMDKKGTQVYEEKLIHRDGMHHDVIFNKSVVVNEDDNVKGLVGVIIDITEQKKNREKINKLLKLKGSMLKMSYSINEISNINNLLQLMLDEVINCIDYRSCGSVLLLDRNNNLKIAVAKGYNLEEIKVFKFKLGQHFGWFNEKIAIEKTVILNDIDKMKNVKMLNTAEGIKIKSAISSPIIIDGKLYGFLNIDSIYNNMFNEGDLELMEYMRNQVSIVIKNHRLYEETVYLSRYDKLTNVYNRSYFEQLLYTEINKNNEYKREFFLIVFDLNDLKLVNDNYGHLAGDELIKTFSRGLSGLAKEIDIIGRFGGDEFVGAFFNIHLQRLVNKLQELIEYFKNNPIVFEGNKIVCSYSYGIVSFPRDGTEFNQLIKIADKRMYEYKKIVKSKNKTK</sequence>
<evidence type="ECO:0000259" key="2">
    <source>
        <dbReference type="PROSITE" id="PS50112"/>
    </source>
</evidence>
<keyword evidence="1" id="KW-0472">Membrane</keyword>
<dbReference type="CDD" id="cd00130">
    <property type="entry name" value="PAS"/>
    <property type="match status" value="1"/>
</dbReference>
<dbReference type="InterPro" id="IPR003018">
    <property type="entry name" value="GAF"/>
</dbReference>
<dbReference type="InterPro" id="IPR000014">
    <property type="entry name" value="PAS"/>
</dbReference>
<dbReference type="PANTHER" id="PTHR44757">
    <property type="entry name" value="DIGUANYLATE CYCLASE DGCP"/>
    <property type="match status" value="1"/>
</dbReference>
<dbReference type="Pfam" id="PF00989">
    <property type="entry name" value="PAS"/>
    <property type="match status" value="1"/>
</dbReference>
<dbReference type="NCBIfam" id="TIGR00254">
    <property type="entry name" value="GGDEF"/>
    <property type="match status" value="1"/>
</dbReference>
<organism evidence="5 6">
    <name type="scientific">Clostridium saccharobutylicum</name>
    <dbReference type="NCBI Taxonomy" id="169679"/>
    <lineage>
        <taxon>Bacteria</taxon>
        <taxon>Bacillati</taxon>
        <taxon>Bacillota</taxon>
        <taxon>Clostridia</taxon>
        <taxon>Eubacteriales</taxon>
        <taxon>Clostridiaceae</taxon>
        <taxon>Clostridium</taxon>
    </lineage>
</organism>
<dbReference type="SMART" id="SM00091">
    <property type="entry name" value="PAS"/>
    <property type="match status" value="2"/>
</dbReference>
<dbReference type="AlphaFoldDB" id="A0A1S8N240"/>
<dbReference type="Gene3D" id="3.30.450.40">
    <property type="match status" value="1"/>
</dbReference>
<evidence type="ECO:0000259" key="4">
    <source>
        <dbReference type="PROSITE" id="PS50887"/>
    </source>
</evidence>
<dbReference type="InterPro" id="IPR000160">
    <property type="entry name" value="GGDEF_dom"/>
</dbReference>
<dbReference type="Pfam" id="PF00990">
    <property type="entry name" value="GGDEF"/>
    <property type="match status" value="1"/>
</dbReference>
<keyword evidence="1" id="KW-0812">Transmembrane</keyword>
<dbReference type="InterPro" id="IPR029787">
    <property type="entry name" value="Nucleotide_cyclase"/>
</dbReference>
<dbReference type="InterPro" id="IPR035965">
    <property type="entry name" value="PAS-like_dom_sf"/>
</dbReference>
<accession>A0A1S8N240</accession>
<dbReference type="SUPFAM" id="SSF55073">
    <property type="entry name" value="Nucleotide cyclase"/>
    <property type="match status" value="1"/>
</dbReference>
<dbReference type="GO" id="GO:0006355">
    <property type="term" value="P:regulation of DNA-templated transcription"/>
    <property type="evidence" value="ECO:0007669"/>
    <property type="project" value="InterPro"/>
</dbReference>
<dbReference type="InterPro" id="IPR052155">
    <property type="entry name" value="Biofilm_reg_signaling"/>
</dbReference>
<dbReference type="Gene3D" id="3.30.70.270">
    <property type="match status" value="1"/>
</dbReference>
<dbReference type="PROSITE" id="PS50887">
    <property type="entry name" value="GGDEF"/>
    <property type="match status" value="1"/>
</dbReference>
<dbReference type="Pfam" id="PF16927">
    <property type="entry name" value="HisKA_7TM"/>
    <property type="match status" value="1"/>
</dbReference>
<reference evidence="5 6" key="1">
    <citation type="submission" date="2016-05" db="EMBL/GenBank/DDBJ databases">
        <title>Microbial solvent formation.</title>
        <authorList>
            <person name="Poehlein A."/>
            <person name="Montoya Solano J.D."/>
            <person name="Flitsch S."/>
            <person name="Krabben P."/>
            <person name="Duerre P."/>
            <person name="Daniel R."/>
        </authorList>
    </citation>
    <scope>NUCLEOTIDE SEQUENCE [LARGE SCALE GENOMIC DNA]</scope>
    <source>
        <strain evidence="5 6">L1-8</strain>
    </source>
</reference>
<dbReference type="InterPro" id="IPR043128">
    <property type="entry name" value="Rev_trsase/Diguanyl_cyclase"/>
</dbReference>
<dbReference type="CDD" id="cd01949">
    <property type="entry name" value="GGDEF"/>
    <property type="match status" value="1"/>
</dbReference>
<evidence type="ECO:0000313" key="5">
    <source>
        <dbReference type="EMBL" id="OOM10460.1"/>
    </source>
</evidence>
<dbReference type="Pfam" id="PF13426">
    <property type="entry name" value="PAS_9"/>
    <property type="match status" value="1"/>
</dbReference>
<dbReference type="SUPFAM" id="SSF55785">
    <property type="entry name" value="PYP-like sensor domain (PAS domain)"/>
    <property type="match status" value="1"/>
</dbReference>
<evidence type="ECO:0000313" key="6">
    <source>
        <dbReference type="Proteomes" id="UP000191154"/>
    </source>
</evidence>
<dbReference type="NCBIfam" id="TIGR00229">
    <property type="entry name" value="sensory_box"/>
    <property type="match status" value="1"/>
</dbReference>
<feature type="transmembrane region" description="Helical" evidence="1">
    <location>
        <begin position="141"/>
        <end position="163"/>
    </location>
</feature>
<feature type="transmembrane region" description="Helical" evidence="1">
    <location>
        <begin position="61"/>
        <end position="82"/>
    </location>
</feature>
<protein>
    <submittedName>
        <fullName evidence="5">Phytochrome-like protein cph2</fullName>
    </submittedName>
</protein>
<gene>
    <name evidence="5" type="primary">cph2</name>
    <name evidence="5" type="ORF">CLOSAC_30810</name>
</gene>
<dbReference type="EMBL" id="LZYZ01000006">
    <property type="protein sequence ID" value="OOM10460.1"/>
    <property type="molecule type" value="Genomic_DNA"/>
</dbReference>
<feature type="domain" description="GGDEF" evidence="4">
    <location>
        <begin position="675"/>
        <end position="806"/>
    </location>
</feature>
<dbReference type="InterPro" id="IPR029016">
    <property type="entry name" value="GAF-like_dom_sf"/>
</dbReference>
<dbReference type="Pfam" id="PF13185">
    <property type="entry name" value="GAF_2"/>
    <property type="match status" value="1"/>
</dbReference>
<dbReference type="Gene3D" id="3.30.450.20">
    <property type="entry name" value="PAS domain"/>
    <property type="match status" value="2"/>
</dbReference>
<dbReference type="InterPro" id="IPR000700">
    <property type="entry name" value="PAS-assoc_C"/>
</dbReference>
<name>A0A1S8N240_CLOSA</name>
<feature type="domain" description="PAC" evidence="3">
    <location>
        <begin position="421"/>
        <end position="473"/>
    </location>
</feature>
<evidence type="ECO:0000256" key="1">
    <source>
        <dbReference type="SAM" id="Phobius"/>
    </source>
</evidence>
<dbReference type="Proteomes" id="UP000191154">
    <property type="component" value="Unassembled WGS sequence"/>
</dbReference>
<dbReference type="STRING" id="169679.CSACC_21880"/>
<dbReference type="SMART" id="SM00267">
    <property type="entry name" value="GGDEF"/>
    <property type="match status" value="1"/>
</dbReference>
<dbReference type="PANTHER" id="PTHR44757:SF2">
    <property type="entry name" value="BIOFILM ARCHITECTURE MAINTENANCE PROTEIN MBAA"/>
    <property type="match status" value="1"/>
</dbReference>
<proteinExistence type="predicted"/>
<dbReference type="SUPFAM" id="SSF55781">
    <property type="entry name" value="GAF domain-like"/>
    <property type="match status" value="1"/>
</dbReference>
<feature type="domain" description="PAS" evidence="2">
    <location>
        <begin position="348"/>
        <end position="426"/>
    </location>
</feature>